<proteinExistence type="predicted"/>
<evidence type="ECO:0000313" key="1">
    <source>
        <dbReference type="EMBL" id="MBB6069700.1"/>
    </source>
</evidence>
<reference evidence="1 2" key="1">
    <citation type="submission" date="2020-08" db="EMBL/GenBank/DDBJ databases">
        <title>Genomic Encyclopedia of Type Strains, Phase IV (KMG-IV): sequencing the most valuable type-strain genomes for metagenomic binning, comparative biology and taxonomic classification.</title>
        <authorList>
            <person name="Goeker M."/>
        </authorList>
    </citation>
    <scope>NUCLEOTIDE SEQUENCE [LARGE SCALE GENOMIC DNA]</scope>
    <source>
        <strain evidence="1 2">DSM 29007</strain>
    </source>
</reference>
<evidence type="ECO:0000313" key="2">
    <source>
        <dbReference type="Proteomes" id="UP000582837"/>
    </source>
</evidence>
<dbReference type="RefSeq" id="WP_170036213.1">
    <property type="nucleotide sequence ID" value="NZ_JABDTL010000002.1"/>
</dbReference>
<accession>A0A841GRE3</accession>
<sequence length="70" mass="7869">MTQPYSPPPGLCAACENVKIIDTRKGSRFYLCQLAEVDARFPRYPRIPVLRCHGFREAEVPVAAEMETGD</sequence>
<dbReference type="AlphaFoldDB" id="A0A841GRE3"/>
<organism evidence="1 2">
    <name type="scientific">Longimicrobium terrae</name>
    <dbReference type="NCBI Taxonomy" id="1639882"/>
    <lineage>
        <taxon>Bacteria</taxon>
        <taxon>Pseudomonadati</taxon>
        <taxon>Gemmatimonadota</taxon>
        <taxon>Longimicrobiia</taxon>
        <taxon>Longimicrobiales</taxon>
        <taxon>Longimicrobiaceae</taxon>
        <taxon>Longimicrobium</taxon>
    </lineage>
</organism>
<name>A0A841GRE3_9BACT</name>
<gene>
    <name evidence="1" type="ORF">HNQ61_001317</name>
</gene>
<dbReference type="EMBL" id="JACHIA010000003">
    <property type="protein sequence ID" value="MBB6069700.1"/>
    <property type="molecule type" value="Genomic_DNA"/>
</dbReference>
<comment type="caution">
    <text evidence="1">The sequence shown here is derived from an EMBL/GenBank/DDBJ whole genome shotgun (WGS) entry which is preliminary data.</text>
</comment>
<keyword evidence="2" id="KW-1185">Reference proteome</keyword>
<protein>
    <submittedName>
        <fullName evidence="1">Uncharacterized protein</fullName>
    </submittedName>
</protein>
<dbReference type="Proteomes" id="UP000582837">
    <property type="component" value="Unassembled WGS sequence"/>
</dbReference>